<keyword evidence="1" id="KW-0479">Metal-binding</keyword>
<reference evidence="3" key="1">
    <citation type="submission" date="2021-02" db="EMBL/GenBank/DDBJ databases">
        <authorList>
            <person name="Nowell W R."/>
        </authorList>
    </citation>
    <scope>NUCLEOTIDE SEQUENCE</scope>
    <source>
        <strain evidence="3">Ploen Becks lab</strain>
    </source>
</reference>
<keyword evidence="4" id="KW-1185">Reference proteome</keyword>
<dbReference type="EMBL" id="CAJNOC010001010">
    <property type="protein sequence ID" value="CAF0826215.1"/>
    <property type="molecule type" value="Genomic_DNA"/>
</dbReference>
<gene>
    <name evidence="3" type="ORF">OXX778_LOCUS7731</name>
</gene>
<evidence type="ECO:0000313" key="3">
    <source>
        <dbReference type="EMBL" id="CAF0826215.1"/>
    </source>
</evidence>
<organism evidence="3 4">
    <name type="scientific">Brachionus calyciflorus</name>
    <dbReference type="NCBI Taxonomy" id="104777"/>
    <lineage>
        <taxon>Eukaryota</taxon>
        <taxon>Metazoa</taxon>
        <taxon>Spiralia</taxon>
        <taxon>Gnathifera</taxon>
        <taxon>Rotifera</taxon>
        <taxon>Eurotatoria</taxon>
        <taxon>Monogononta</taxon>
        <taxon>Pseudotrocha</taxon>
        <taxon>Ploima</taxon>
        <taxon>Brachionidae</taxon>
        <taxon>Brachionus</taxon>
    </lineage>
</organism>
<protein>
    <recommendedName>
        <fullName evidence="2">SWIM-type domain-containing protein</fullName>
    </recommendedName>
</protein>
<proteinExistence type="predicted"/>
<feature type="domain" description="SWIM-type" evidence="2">
    <location>
        <begin position="309"/>
        <end position="347"/>
    </location>
</feature>
<comment type="caution">
    <text evidence="3">The sequence shown here is derived from an EMBL/GenBank/DDBJ whole genome shotgun (WGS) entry which is preliminary data.</text>
</comment>
<evidence type="ECO:0000256" key="1">
    <source>
        <dbReference type="PROSITE-ProRule" id="PRU00325"/>
    </source>
</evidence>
<dbReference type="PROSITE" id="PS50966">
    <property type="entry name" value="ZF_SWIM"/>
    <property type="match status" value="1"/>
</dbReference>
<dbReference type="AlphaFoldDB" id="A0A813UP99"/>
<dbReference type="GO" id="GO:0008270">
    <property type="term" value="F:zinc ion binding"/>
    <property type="evidence" value="ECO:0007669"/>
    <property type="project" value="UniProtKB-KW"/>
</dbReference>
<dbReference type="InterPro" id="IPR007527">
    <property type="entry name" value="Znf_SWIM"/>
</dbReference>
<name>A0A813UP99_9BILA</name>
<evidence type="ECO:0000259" key="2">
    <source>
        <dbReference type="PROSITE" id="PS50966"/>
    </source>
</evidence>
<dbReference type="OrthoDB" id="128050at2759"/>
<evidence type="ECO:0000313" key="4">
    <source>
        <dbReference type="Proteomes" id="UP000663879"/>
    </source>
</evidence>
<keyword evidence="1" id="KW-0862">Zinc</keyword>
<accession>A0A813UP99</accession>
<sequence length="376" mass="43566">MKKKIEWIYMITVGSEVELEFYFKQFPKTVSNHTNSNNCTICKDNSELHKMKVRYPYCTCHETCLTRYLIMSCTKTNQTIVKGLNIHEQSASLVDPEHEPKHEIDLLKIIEYICIDADRAMANSILDVLPDSKIVMCWYHLKNNINKNAKKIPQAHVEKVTNDIIHLRSTKTSDSYDLKKKAILSKWKKLKGLDNFCKYFTKQWIDSPFCNWQLYQTPPGYAMSNSPIESYNSLIKAHFTNRSKFNLLPVFELFEKVVTLESRKVMANKFDIPNCAKITISLKRLAKLDLVKKIETGENSDKYLVDGKYTVLINKECFCPECTNCTCAWFLDVAKCAHLVSCCLFSSINFPGIKYKSIVNKSKSKKRKAGEWHELE</sequence>
<dbReference type="Proteomes" id="UP000663879">
    <property type="component" value="Unassembled WGS sequence"/>
</dbReference>
<keyword evidence="1" id="KW-0863">Zinc-finger</keyword>